<keyword evidence="4" id="KW-0460">Magnesium</keyword>
<dbReference type="SUPFAM" id="SSF56784">
    <property type="entry name" value="HAD-like"/>
    <property type="match status" value="1"/>
</dbReference>
<keyword evidence="6" id="KW-1185">Reference proteome</keyword>
<comment type="caution">
    <text evidence="5">The sequence shown here is derived from an EMBL/GenBank/DDBJ whole genome shotgun (WGS) entry which is preliminary data.</text>
</comment>
<dbReference type="Pfam" id="PF05761">
    <property type="entry name" value="5_nucleotid"/>
    <property type="match status" value="1"/>
</dbReference>
<evidence type="ECO:0000256" key="1">
    <source>
        <dbReference type="ARBA" id="ARBA00009589"/>
    </source>
</evidence>
<name>A0ABR0AK31_9CRUS</name>
<proteinExistence type="inferred from homology"/>
<organism evidence="5 6">
    <name type="scientific">Daphnia magna</name>
    <dbReference type="NCBI Taxonomy" id="35525"/>
    <lineage>
        <taxon>Eukaryota</taxon>
        <taxon>Metazoa</taxon>
        <taxon>Ecdysozoa</taxon>
        <taxon>Arthropoda</taxon>
        <taxon>Crustacea</taxon>
        <taxon>Branchiopoda</taxon>
        <taxon>Diplostraca</taxon>
        <taxon>Cladocera</taxon>
        <taxon>Anomopoda</taxon>
        <taxon>Daphniidae</taxon>
        <taxon>Daphnia</taxon>
    </lineage>
</organism>
<dbReference type="Proteomes" id="UP001234178">
    <property type="component" value="Unassembled WGS sequence"/>
</dbReference>
<evidence type="ECO:0000256" key="3">
    <source>
        <dbReference type="ARBA" id="ARBA00022801"/>
    </source>
</evidence>
<accession>A0ABR0AK31</accession>
<dbReference type="EMBL" id="JAOYFB010000038">
    <property type="protein sequence ID" value="KAK4025486.1"/>
    <property type="molecule type" value="Genomic_DNA"/>
</dbReference>
<evidence type="ECO:0000256" key="4">
    <source>
        <dbReference type="ARBA" id="ARBA00022842"/>
    </source>
</evidence>
<comment type="similarity">
    <text evidence="1">Belongs to the 5'(3')-deoxyribonucleotidase family.</text>
</comment>
<evidence type="ECO:0000313" key="6">
    <source>
        <dbReference type="Proteomes" id="UP001234178"/>
    </source>
</evidence>
<dbReference type="InterPro" id="IPR008380">
    <property type="entry name" value="HAD-SF_hydro_IG_5-nucl"/>
</dbReference>
<dbReference type="PANTHER" id="PTHR12103">
    <property type="entry name" value="5'-NUCLEOTIDASE DOMAIN-CONTAINING"/>
    <property type="match status" value="1"/>
</dbReference>
<protein>
    <submittedName>
        <fullName evidence="5">Uncharacterized protein</fullName>
    </submittedName>
</protein>
<keyword evidence="2" id="KW-0479">Metal-binding</keyword>
<keyword evidence="3" id="KW-0378">Hydrolase</keyword>
<evidence type="ECO:0000256" key="2">
    <source>
        <dbReference type="ARBA" id="ARBA00022723"/>
    </source>
</evidence>
<sequence length="85" mass="10096">MQYLIGEHWRDIFDVIIVQARKPKFFTGENRPFRVYDLHQQDHVWDKVHNLEKGRVYCETAFGITEQTASGINLTAYYLVDGLRH</sequence>
<dbReference type="InterPro" id="IPR023214">
    <property type="entry name" value="HAD_sf"/>
</dbReference>
<dbReference type="InterPro" id="IPR036412">
    <property type="entry name" value="HAD-like_sf"/>
</dbReference>
<reference evidence="5 6" key="1">
    <citation type="journal article" date="2023" name="Nucleic Acids Res.">
        <title>The hologenome of Daphnia magna reveals possible DNA methylation and microbiome-mediated evolution of the host genome.</title>
        <authorList>
            <person name="Chaturvedi A."/>
            <person name="Li X."/>
            <person name="Dhandapani V."/>
            <person name="Marshall H."/>
            <person name="Kissane S."/>
            <person name="Cuenca-Cambronero M."/>
            <person name="Asole G."/>
            <person name="Calvet F."/>
            <person name="Ruiz-Romero M."/>
            <person name="Marangio P."/>
            <person name="Guigo R."/>
            <person name="Rago D."/>
            <person name="Mirbahai L."/>
            <person name="Eastwood N."/>
            <person name="Colbourne J.K."/>
            <person name="Zhou J."/>
            <person name="Mallon E."/>
            <person name="Orsini L."/>
        </authorList>
    </citation>
    <scope>NUCLEOTIDE SEQUENCE [LARGE SCALE GENOMIC DNA]</scope>
    <source>
        <strain evidence="5">LRV0_1</strain>
    </source>
</reference>
<gene>
    <name evidence="5" type="ORF">OUZ56_014553</name>
</gene>
<dbReference type="PANTHER" id="PTHR12103:SF12">
    <property type="entry name" value="FI20020P1"/>
    <property type="match status" value="1"/>
</dbReference>
<evidence type="ECO:0000313" key="5">
    <source>
        <dbReference type="EMBL" id="KAK4025486.1"/>
    </source>
</evidence>
<dbReference type="Gene3D" id="3.40.50.1000">
    <property type="entry name" value="HAD superfamily/HAD-like"/>
    <property type="match status" value="1"/>
</dbReference>